<proteinExistence type="inferred from homology"/>
<comment type="similarity">
    <text evidence="1">Belongs to the carbohydrate kinase PfkB family.</text>
</comment>
<gene>
    <name evidence="5" type="ORF">AW736_06205</name>
</gene>
<evidence type="ECO:0000313" key="6">
    <source>
        <dbReference type="Proteomes" id="UP000078486"/>
    </source>
</evidence>
<dbReference type="CDD" id="cd01166">
    <property type="entry name" value="KdgK"/>
    <property type="match status" value="1"/>
</dbReference>
<name>A0A178INW1_9BACT</name>
<dbReference type="Proteomes" id="UP000078486">
    <property type="component" value="Unassembled WGS sequence"/>
</dbReference>
<evidence type="ECO:0000256" key="1">
    <source>
        <dbReference type="ARBA" id="ARBA00010688"/>
    </source>
</evidence>
<dbReference type="Gene3D" id="3.40.1190.20">
    <property type="match status" value="1"/>
</dbReference>
<dbReference type="EMBL" id="LRRQ01000048">
    <property type="protein sequence ID" value="OAM90776.1"/>
    <property type="molecule type" value="Genomic_DNA"/>
</dbReference>
<protein>
    <submittedName>
        <fullName evidence="5">Carbohydrate kinase</fullName>
    </submittedName>
</protein>
<feature type="domain" description="Carbohydrate kinase PfkB" evidence="4">
    <location>
        <begin position="4"/>
        <end position="217"/>
    </location>
</feature>
<dbReference type="GO" id="GO:0016301">
    <property type="term" value="F:kinase activity"/>
    <property type="evidence" value="ECO:0007669"/>
    <property type="project" value="UniProtKB-KW"/>
</dbReference>
<comment type="caution">
    <text evidence="5">The sequence shown here is derived from an EMBL/GenBank/DDBJ whole genome shotgun (WGS) entry which is preliminary data.</text>
</comment>
<evidence type="ECO:0000259" key="4">
    <source>
        <dbReference type="Pfam" id="PF00294"/>
    </source>
</evidence>
<dbReference type="STRING" id="1184151.AW736_06205"/>
<keyword evidence="3 5" id="KW-0418">Kinase</keyword>
<evidence type="ECO:0000256" key="2">
    <source>
        <dbReference type="ARBA" id="ARBA00022679"/>
    </source>
</evidence>
<dbReference type="AlphaFoldDB" id="A0A178INW1"/>
<dbReference type="Pfam" id="PF00294">
    <property type="entry name" value="PfkB"/>
    <property type="match status" value="1"/>
</dbReference>
<evidence type="ECO:0000256" key="3">
    <source>
        <dbReference type="ARBA" id="ARBA00022777"/>
    </source>
</evidence>
<dbReference type="InterPro" id="IPR029056">
    <property type="entry name" value="Ribokinase-like"/>
</dbReference>
<reference evidence="5 6" key="1">
    <citation type="submission" date="2016-01" db="EMBL/GenBank/DDBJ databases">
        <title>High potential of lignocellulose degradation of a new Verrucomicrobia species.</title>
        <authorList>
            <person name="Wang Y."/>
            <person name="Shi Y."/>
            <person name="Qiu Z."/>
            <person name="Liu S."/>
            <person name="Yang H."/>
        </authorList>
    </citation>
    <scope>NUCLEOTIDE SEQUENCE [LARGE SCALE GENOMIC DNA]</scope>
    <source>
        <strain evidence="5 6">TSB47</strain>
    </source>
</reference>
<dbReference type="PANTHER" id="PTHR43320">
    <property type="entry name" value="SUGAR KINASE"/>
    <property type="match status" value="1"/>
</dbReference>
<dbReference type="RefSeq" id="WP_068769331.1">
    <property type="nucleotide sequence ID" value="NZ_CP109796.1"/>
</dbReference>
<evidence type="ECO:0000313" key="5">
    <source>
        <dbReference type="EMBL" id="OAM90776.1"/>
    </source>
</evidence>
<accession>A0A178INW1</accession>
<dbReference type="InterPro" id="IPR011611">
    <property type="entry name" value="PfkB_dom"/>
</dbReference>
<dbReference type="PANTHER" id="PTHR43320:SF2">
    <property type="entry name" value="2-DEHYDRO-3-DEOXYGLUCONOKINASE_2-DEHYDRO-3-DEOXYGALACTONOKINASE"/>
    <property type="match status" value="1"/>
</dbReference>
<organism evidence="5 6">
    <name type="scientific">Termitidicoccus mucosus</name>
    <dbReference type="NCBI Taxonomy" id="1184151"/>
    <lineage>
        <taxon>Bacteria</taxon>
        <taxon>Pseudomonadati</taxon>
        <taxon>Verrucomicrobiota</taxon>
        <taxon>Opitutia</taxon>
        <taxon>Opitutales</taxon>
        <taxon>Opitutaceae</taxon>
        <taxon>Termitidicoccus</taxon>
    </lineage>
</organism>
<keyword evidence="2" id="KW-0808">Transferase</keyword>
<keyword evidence="6" id="KW-1185">Reference proteome</keyword>
<dbReference type="SUPFAM" id="SSF53613">
    <property type="entry name" value="Ribokinase-like"/>
    <property type="match status" value="1"/>
</dbReference>
<dbReference type="InterPro" id="IPR052700">
    <property type="entry name" value="Carb_kinase_PfkB-like"/>
</dbReference>
<sequence length="363" mass="38665">MKPIVTFGEIMGRLCPPGYKRFIQSMPGTLELTFAGAEANVAASLAIFGSPARFVTALPDNVVGDACVQNLRGLGVDISRILRVKNGRLGLYFVEKGANQRPSNVVYDRSHSAIAETPAGKFDWPAIFDGAGWLHISGITPALSRIAFESSLAAARHAKAAGLTVSCDLNFRKKLWQWEPGTPAAALARRCMGEMLPYVDVAIANEEDASDVLGIRAEGSDIEGGHLAINRYPQVAREITRQFPNIKKVAITLRESISATHNNWGAMLYDAVSEAAVFAPTAGGAYRPYEIRAIVDRVGGGDSFAAGLVFALNTPELAAPETAVAFAAAASCLAHSIEGDYNFSTRAEVESLMHGSASGRVVR</sequence>
<dbReference type="OrthoDB" id="9813569at2"/>